<dbReference type="GeneID" id="102804840"/>
<comment type="similarity">
    <text evidence="1">Belongs to the cornifelin family.</text>
</comment>
<gene>
    <name evidence="3" type="primary">LOC102804840</name>
</gene>
<sequence length="109" mass="12011">MSGKWNHGLCGCFNDLGLCIVTYFVPCYTAGKNAEAVGEGCLLHTLLYLVPIVHCICAAQIRGKIRHDRSIKGSNLNDMLMHCFCPYCSLTQEAQELKSVPSDAPMARF</sequence>
<dbReference type="InterPro" id="IPR006461">
    <property type="entry name" value="PLAC_motif_containing"/>
</dbReference>
<evidence type="ECO:0000256" key="1">
    <source>
        <dbReference type="ARBA" id="ARBA00009024"/>
    </source>
</evidence>
<keyword evidence="2" id="KW-1185">Reference proteome</keyword>
<reference evidence="3" key="1">
    <citation type="submission" date="2025-08" db="UniProtKB">
        <authorList>
            <consortium name="RefSeq"/>
        </authorList>
    </citation>
    <scope>IDENTIFICATION</scope>
    <source>
        <tissue evidence="3">Testes</tissue>
    </source>
</reference>
<protein>
    <submittedName>
        <fullName evidence="3">Protein PLANT CADMIUM RESISTANCE 2-like</fullName>
    </submittedName>
</protein>
<dbReference type="Pfam" id="PF04749">
    <property type="entry name" value="PLAC8"/>
    <property type="match status" value="1"/>
</dbReference>
<organism evidence="2 3">
    <name type="scientific">Saccoglossus kowalevskii</name>
    <name type="common">Acorn worm</name>
    <dbReference type="NCBI Taxonomy" id="10224"/>
    <lineage>
        <taxon>Eukaryota</taxon>
        <taxon>Metazoa</taxon>
        <taxon>Hemichordata</taxon>
        <taxon>Enteropneusta</taxon>
        <taxon>Harrimaniidae</taxon>
        <taxon>Saccoglossus</taxon>
    </lineage>
</organism>
<accession>A0ABM0MUI4</accession>
<proteinExistence type="inferred from homology"/>
<dbReference type="Proteomes" id="UP000694865">
    <property type="component" value="Unplaced"/>
</dbReference>
<evidence type="ECO:0000313" key="3">
    <source>
        <dbReference type="RefSeq" id="XP_006823675.1"/>
    </source>
</evidence>
<dbReference type="NCBIfam" id="TIGR01571">
    <property type="entry name" value="A_thal_Cys_rich"/>
    <property type="match status" value="1"/>
</dbReference>
<dbReference type="PANTHER" id="PTHR15907">
    <property type="entry name" value="DUF614 FAMILY PROTEIN-RELATED"/>
    <property type="match status" value="1"/>
</dbReference>
<dbReference type="RefSeq" id="XP_006823675.1">
    <property type="nucleotide sequence ID" value="XM_006823612.1"/>
</dbReference>
<name>A0ABM0MUI4_SACKO</name>
<evidence type="ECO:0000313" key="2">
    <source>
        <dbReference type="Proteomes" id="UP000694865"/>
    </source>
</evidence>